<name>A0A9X1T8U5_9BACT</name>
<dbReference type="SUPFAM" id="SSF53474">
    <property type="entry name" value="alpha/beta-Hydrolases"/>
    <property type="match status" value="1"/>
</dbReference>
<dbReference type="InterPro" id="IPR029058">
    <property type="entry name" value="AB_hydrolase_fold"/>
</dbReference>
<organism evidence="1 2">
    <name type="scientific">Dyadobacter fanqingshengii</name>
    <dbReference type="NCBI Taxonomy" id="2906443"/>
    <lineage>
        <taxon>Bacteria</taxon>
        <taxon>Pseudomonadati</taxon>
        <taxon>Bacteroidota</taxon>
        <taxon>Cytophagia</taxon>
        <taxon>Cytophagales</taxon>
        <taxon>Spirosomataceae</taxon>
        <taxon>Dyadobacter</taxon>
    </lineage>
</organism>
<dbReference type="RefSeq" id="WP_234611731.1">
    <property type="nucleotide sequence ID" value="NZ_CP098806.1"/>
</dbReference>
<gene>
    <name evidence="1" type="ORF">LXM24_04110</name>
</gene>
<accession>A0A9X1T8U5</accession>
<dbReference type="Gene3D" id="3.40.50.1820">
    <property type="entry name" value="alpha/beta hydrolase"/>
    <property type="match status" value="1"/>
</dbReference>
<comment type="caution">
    <text evidence="1">The sequence shown here is derived from an EMBL/GenBank/DDBJ whole genome shotgun (WGS) entry which is preliminary data.</text>
</comment>
<dbReference type="Pfam" id="PF00756">
    <property type="entry name" value="Esterase"/>
    <property type="match status" value="1"/>
</dbReference>
<protein>
    <submittedName>
        <fullName evidence="1">Esterase</fullName>
    </submittedName>
</protein>
<proteinExistence type="predicted"/>
<keyword evidence="2" id="KW-1185">Reference proteome</keyword>
<dbReference type="AlphaFoldDB" id="A0A9X1T8U5"/>
<dbReference type="InterPro" id="IPR000801">
    <property type="entry name" value="Esterase-like"/>
</dbReference>
<evidence type="ECO:0000313" key="1">
    <source>
        <dbReference type="EMBL" id="MCF0039259.1"/>
    </source>
</evidence>
<evidence type="ECO:0000313" key="2">
    <source>
        <dbReference type="Proteomes" id="UP001139700"/>
    </source>
</evidence>
<sequence>MQREVTGWYSPALNKNMDIAVYGHYGIALLMIPTAASDYLEYEQNGLIESIAPYINAGKVKVYCINSINAESWLNPHMHGYDKAVRHQLFNDYVIKEVIPFIKDTSSQNNEIIAAGASFGAMHAANLFFKHPDYIHGIIAMSGCYDLSVYTDGYYDDNVYFNSPVHYLPQLKAEWHLSMYRDSRHIHFVTGSGAYEVPEYSRAISSILTSKNVPHELDIWGPDMPHDWWVWKRMLPYYLETRFQ</sequence>
<dbReference type="EMBL" id="JAJTTA010000002">
    <property type="protein sequence ID" value="MCF0039259.1"/>
    <property type="molecule type" value="Genomic_DNA"/>
</dbReference>
<dbReference type="Proteomes" id="UP001139700">
    <property type="component" value="Unassembled WGS sequence"/>
</dbReference>
<reference evidence="1" key="1">
    <citation type="submission" date="2021-12" db="EMBL/GenBank/DDBJ databases">
        <title>Novel species in genus Dyadobacter.</title>
        <authorList>
            <person name="Ma C."/>
        </authorList>
    </citation>
    <scope>NUCLEOTIDE SEQUENCE</scope>
    <source>
        <strain evidence="1">CY399</strain>
    </source>
</reference>